<accession>A0ABW3J6F1</accession>
<dbReference type="PROSITE" id="PS51819">
    <property type="entry name" value="VOC"/>
    <property type="match status" value="1"/>
</dbReference>
<evidence type="ECO:0000313" key="2">
    <source>
        <dbReference type="EMBL" id="MFD0985839.1"/>
    </source>
</evidence>
<dbReference type="Gene3D" id="3.10.180.10">
    <property type="entry name" value="2,3-Dihydroxybiphenyl 1,2-Dioxygenase, domain 1"/>
    <property type="match status" value="1"/>
</dbReference>
<dbReference type="InterPro" id="IPR037523">
    <property type="entry name" value="VOC_core"/>
</dbReference>
<dbReference type="Pfam" id="PF00903">
    <property type="entry name" value="Glyoxalase"/>
    <property type="match status" value="1"/>
</dbReference>
<organism evidence="2 3">
    <name type="scientific">Methyloligella solikamskensis</name>
    <dbReference type="NCBI Taxonomy" id="1177756"/>
    <lineage>
        <taxon>Bacteria</taxon>
        <taxon>Pseudomonadati</taxon>
        <taxon>Pseudomonadota</taxon>
        <taxon>Alphaproteobacteria</taxon>
        <taxon>Hyphomicrobiales</taxon>
        <taxon>Hyphomicrobiaceae</taxon>
        <taxon>Methyloligella</taxon>
    </lineage>
</organism>
<evidence type="ECO:0000313" key="3">
    <source>
        <dbReference type="Proteomes" id="UP001597102"/>
    </source>
</evidence>
<gene>
    <name evidence="2" type="ORF">ACFQ2F_01865</name>
</gene>
<comment type="caution">
    <text evidence="2">The sequence shown here is derived from an EMBL/GenBank/DDBJ whole genome shotgun (WGS) entry which is preliminary data.</text>
</comment>
<proteinExistence type="predicted"/>
<feature type="domain" description="VOC" evidence="1">
    <location>
        <begin position="10"/>
        <end position="124"/>
    </location>
</feature>
<protein>
    <submittedName>
        <fullName evidence="2">VOC family protein</fullName>
    </submittedName>
</protein>
<dbReference type="InterPro" id="IPR004360">
    <property type="entry name" value="Glyas_Fos-R_dOase_dom"/>
</dbReference>
<reference evidence="3" key="1">
    <citation type="journal article" date="2019" name="Int. J. Syst. Evol. Microbiol.">
        <title>The Global Catalogue of Microorganisms (GCM) 10K type strain sequencing project: providing services to taxonomists for standard genome sequencing and annotation.</title>
        <authorList>
            <consortium name="The Broad Institute Genomics Platform"/>
            <consortium name="The Broad Institute Genome Sequencing Center for Infectious Disease"/>
            <person name="Wu L."/>
            <person name="Ma J."/>
        </authorList>
    </citation>
    <scope>NUCLEOTIDE SEQUENCE [LARGE SCALE GENOMIC DNA]</scope>
    <source>
        <strain evidence="3">CCUG 61697</strain>
    </source>
</reference>
<dbReference type="RefSeq" id="WP_379084869.1">
    <property type="nucleotide sequence ID" value="NZ_JBHTJO010000001.1"/>
</dbReference>
<dbReference type="EMBL" id="JBHTJO010000001">
    <property type="protein sequence ID" value="MFD0985839.1"/>
    <property type="molecule type" value="Genomic_DNA"/>
</dbReference>
<dbReference type="InterPro" id="IPR029068">
    <property type="entry name" value="Glyas_Bleomycin-R_OHBP_Dase"/>
</dbReference>
<sequence>MSMIDPDSIGFGRIAATLPVQDMARALSFYCGTLGFTKIFENGDPVGFVILRRDGAELHLTLQKAHKPATFPVAHLMVQDANGLATLCEASGLRIVKGVRDKEYGLRAFVFEDTEGNRIDVGQPLRSAHPAE</sequence>
<evidence type="ECO:0000259" key="1">
    <source>
        <dbReference type="PROSITE" id="PS51819"/>
    </source>
</evidence>
<dbReference type="SUPFAM" id="SSF54593">
    <property type="entry name" value="Glyoxalase/Bleomycin resistance protein/Dihydroxybiphenyl dioxygenase"/>
    <property type="match status" value="1"/>
</dbReference>
<name>A0ABW3J6F1_9HYPH</name>
<dbReference type="Proteomes" id="UP001597102">
    <property type="component" value="Unassembled WGS sequence"/>
</dbReference>
<keyword evidence="3" id="KW-1185">Reference proteome</keyword>